<proteinExistence type="predicted"/>
<organism evidence="1 2">
    <name type="scientific">Vibrio diazotrophicus</name>
    <dbReference type="NCBI Taxonomy" id="685"/>
    <lineage>
        <taxon>Bacteria</taxon>
        <taxon>Pseudomonadati</taxon>
        <taxon>Pseudomonadota</taxon>
        <taxon>Gammaproteobacteria</taxon>
        <taxon>Vibrionales</taxon>
        <taxon>Vibrionaceae</taxon>
        <taxon>Vibrio</taxon>
    </lineage>
</organism>
<evidence type="ECO:0000313" key="1">
    <source>
        <dbReference type="EMBL" id="RAS57095.1"/>
    </source>
</evidence>
<accession>A0A329E2C7</accession>
<gene>
    <name evidence="1" type="ORF">DET48_13830</name>
</gene>
<reference evidence="1 2" key="1">
    <citation type="submission" date="2018-06" db="EMBL/GenBank/DDBJ databases">
        <title>Freshwater and sediment microbial communities from various areas in North America, analyzing microbe dynamics in response to fracking.</title>
        <authorList>
            <person name="Lamendella R."/>
        </authorList>
    </citation>
    <scope>NUCLEOTIDE SEQUENCE [LARGE SCALE GENOMIC DNA]</scope>
    <source>
        <strain evidence="1 2">99A</strain>
    </source>
</reference>
<dbReference type="RefSeq" id="WP_258401255.1">
    <property type="nucleotide sequence ID" value="NZ_QLTR01000038.1"/>
</dbReference>
<dbReference type="EMBL" id="QLTR01000038">
    <property type="protein sequence ID" value="RAS57095.1"/>
    <property type="molecule type" value="Genomic_DNA"/>
</dbReference>
<dbReference type="AlphaFoldDB" id="A0A329E2C7"/>
<evidence type="ECO:0008006" key="3">
    <source>
        <dbReference type="Google" id="ProtNLM"/>
    </source>
</evidence>
<name>A0A329E2C7_VIBDI</name>
<evidence type="ECO:0000313" key="2">
    <source>
        <dbReference type="Proteomes" id="UP000248729"/>
    </source>
</evidence>
<sequence>MKNKGKFRLTKSVRGLLWLILSLSITWAYFSFHSYRTLTYMDHGLQWSWIDNRLISFNNFATQSARETQSKQLIYRQVDVTQHFSVFLHTTNNGHFLFTFEKEAPCSTAYQAQLRVNEEPNKIVSFSCKSANTIVYRIGKPIFSQLSLIASDFNFNLDLAQWDLEALKVDDFKQHNHRFFQRRSNETVFPWERD</sequence>
<comment type="caution">
    <text evidence="1">The sequence shown here is derived from an EMBL/GenBank/DDBJ whole genome shotgun (WGS) entry which is preliminary data.</text>
</comment>
<protein>
    <recommendedName>
        <fullName evidence="3">Threonine transporter RhtB</fullName>
    </recommendedName>
</protein>
<dbReference type="Proteomes" id="UP000248729">
    <property type="component" value="Unassembled WGS sequence"/>
</dbReference>